<dbReference type="PROSITE" id="PS51257">
    <property type="entry name" value="PROKAR_LIPOPROTEIN"/>
    <property type="match status" value="1"/>
</dbReference>
<dbReference type="EMBL" id="JAKRKC020000001">
    <property type="protein sequence ID" value="MCK2216972.1"/>
    <property type="molecule type" value="Genomic_DNA"/>
</dbReference>
<sequence>MIPRRLAAMLPAVPALSLLLAAIAGCGPAGSVHTMESESMLPTIAVGARLHTRDVDGAYVPRRNDIVLFRPPADWPGTTGDRPRVSRVIGVPGDRVACCDPDGRLRVNGVPAREAFVTGGPASARPFDVKVAEGRLWIMGDNRGVAMDSRAYTSASGGGTIAGADVVAVVESWT</sequence>
<dbReference type="SUPFAM" id="SSF51306">
    <property type="entry name" value="LexA/Signal peptidase"/>
    <property type="match status" value="1"/>
</dbReference>
<dbReference type="InterPro" id="IPR036286">
    <property type="entry name" value="LexA/Signal_pep-like_sf"/>
</dbReference>
<dbReference type="Pfam" id="PF10502">
    <property type="entry name" value="Peptidase_S26"/>
    <property type="match status" value="1"/>
</dbReference>
<dbReference type="RefSeq" id="WP_242380267.1">
    <property type="nucleotide sequence ID" value="NZ_JAKRKC020000001.1"/>
</dbReference>
<protein>
    <recommendedName>
        <fullName evidence="3">Signal peptidase I</fullName>
        <ecNumber evidence="3">3.4.21.89</ecNumber>
    </recommendedName>
</protein>
<dbReference type="PANTHER" id="PTHR43390:SF1">
    <property type="entry name" value="CHLOROPLAST PROCESSING PEPTIDASE"/>
    <property type="match status" value="1"/>
</dbReference>
<dbReference type="GO" id="GO:0009003">
    <property type="term" value="F:signal peptidase activity"/>
    <property type="evidence" value="ECO:0007669"/>
    <property type="project" value="UniProtKB-EC"/>
</dbReference>
<dbReference type="PANTHER" id="PTHR43390">
    <property type="entry name" value="SIGNAL PEPTIDASE I"/>
    <property type="match status" value="1"/>
</dbReference>
<name>A0ABT0FX97_9ACTN</name>
<comment type="subcellular location">
    <subcellularLocation>
        <location evidence="1">Cell membrane</location>
        <topology evidence="1">Single-pass type II membrane protein</topology>
    </subcellularLocation>
    <subcellularLocation>
        <location evidence="3">Membrane</location>
        <topology evidence="3">Single-pass type II membrane protein</topology>
    </subcellularLocation>
</comment>
<feature type="domain" description="Peptidase S26" evidence="4">
    <location>
        <begin position="23"/>
        <end position="170"/>
    </location>
</feature>
<keyword evidence="3 5" id="KW-0378">Hydrolase</keyword>
<organism evidence="5 6">
    <name type="scientific">Actinomadura luzonensis</name>
    <dbReference type="NCBI Taxonomy" id="2805427"/>
    <lineage>
        <taxon>Bacteria</taxon>
        <taxon>Bacillati</taxon>
        <taxon>Actinomycetota</taxon>
        <taxon>Actinomycetes</taxon>
        <taxon>Streptosporangiales</taxon>
        <taxon>Thermomonosporaceae</taxon>
        <taxon>Actinomadura</taxon>
    </lineage>
</organism>
<keyword evidence="3" id="KW-0645">Protease</keyword>
<gene>
    <name evidence="5" type="primary">lepB</name>
    <name evidence="5" type="ORF">MF672_024725</name>
</gene>
<evidence type="ECO:0000256" key="1">
    <source>
        <dbReference type="ARBA" id="ARBA00004401"/>
    </source>
</evidence>
<evidence type="ECO:0000256" key="2">
    <source>
        <dbReference type="ARBA" id="ARBA00009370"/>
    </source>
</evidence>
<comment type="caution">
    <text evidence="5">The sequence shown here is derived from an EMBL/GenBank/DDBJ whole genome shotgun (WGS) entry which is preliminary data.</text>
</comment>
<dbReference type="Gene3D" id="2.10.109.10">
    <property type="entry name" value="Umud Fragment, subunit A"/>
    <property type="match status" value="1"/>
</dbReference>
<dbReference type="Proteomes" id="UP001317259">
    <property type="component" value="Unassembled WGS sequence"/>
</dbReference>
<evidence type="ECO:0000256" key="3">
    <source>
        <dbReference type="RuleBase" id="RU362042"/>
    </source>
</evidence>
<accession>A0ABT0FX97</accession>
<dbReference type="InterPro" id="IPR019533">
    <property type="entry name" value="Peptidase_S26"/>
</dbReference>
<evidence type="ECO:0000313" key="5">
    <source>
        <dbReference type="EMBL" id="MCK2216972.1"/>
    </source>
</evidence>
<dbReference type="InterPro" id="IPR000223">
    <property type="entry name" value="Pept_S26A_signal_pept_1"/>
</dbReference>
<comment type="catalytic activity">
    <reaction evidence="3">
        <text>Cleavage of hydrophobic, N-terminal signal or leader sequences from secreted and periplasmic proteins.</text>
        <dbReference type="EC" id="3.4.21.89"/>
    </reaction>
</comment>
<evidence type="ECO:0000313" key="6">
    <source>
        <dbReference type="Proteomes" id="UP001317259"/>
    </source>
</evidence>
<keyword evidence="6" id="KW-1185">Reference proteome</keyword>
<evidence type="ECO:0000259" key="4">
    <source>
        <dbReference type="Pfam" id="PF10502"/>
    </source>
</evidence>
<comment type="similarity">
    <text evidence="2 3">Belongs to the peptidase S26 family.</text>
</comment>
<dbReference type="EC" id="3.4.21.89" evidence="3"/>
<dbReference type="CDD" id="cd06530">
    <property type="entry name" value="S26_SPase_I"/>
    <property type="match status" value="1"/>
</dbReference>
<dbReference type="PRINTS" id="PR00727">
    <property type="entry name" value="LEADERPTASE"/>
</dbReference>
<proteinExistence type="inferred from homology"/>
<reference evidence="5 6" key="1">
    <citation type="submission" date="2022-04" db="EMBL/GenBank/DDBJ databases">
        <title>Genome draft of Actinomadura sp. ATCC 31491.</title>
        <authorList>
            <person name="Shi X."/>
            <person name="Du Y."/>
        </authorList>
    </citation>
    <scope>NUCLEOTIDE SEQUENCE [LARGE SCALE GENOMIC DNA]</scope>
    <source>
        <strain evidence="5 6">ATCC 31491</strain>
    </source>
</reference>
<dbReference type="NCBIfam" id="TIGR02227">
    <property type="entry name" value="sigpep_I_bact"/>
    <property type="match status" value="1"/>
</dbReference>